<keyword evidence="1" id="KW-0963">Cytoplasm</keyword>
<gene>
    <name evidence="6" type="ORF">TEOVI_000064700</name>
</gene>
<evidence type="ECO:0000313" key="7">
    <source>
        <dbReference type="Proteomes" id="UP000195570"/>
    </source>
</evidence>
<dbReference type="RefSeq" id="XP_067080122.1">
    <property type="nucleotide sequence ID" value="XM_067224021.1"/>
</dbReference>
<dbReference type="InterPro" id="IPR000397">
    <property type="entry name" value="Heat_shock_Hsp33"/>
</dbReference>
<keyword evidence="7" id="KW-1185">Reference proteome</keyword>
<protein>
    <submittedName>
        <fullName evidence="6">Hsp33 protein, putative</fullName>
    </submittedName>
</protein>
<dbReference type="PANTHER" id="PTHR30111">
    <property type="entry name" value="33 KDA CHAPERONIN"/>
    <property type="match status" value="1"/>
</dbReference>
<accession>A0A1G4IAM4</accession>
<dbReference type="Pfam" id="PF01430">
    <property type="entry name" value="HSP33"/>
    <property type="match status" value="2"/>
</dbReference>
<name>A0A1G4IAM4_TRYEQ</name>
<keyword evidence="2" id="KW-0862">Zinc</keyword>
<keyword evidence="5" id="KW-0676">Redox-active center</keyword>
<dbReference type="GO" id="GO:0044183">
    <property type="term" value="F:protein folding chaperone"/>
    <property type="evidence" value="ECO:0007669"/>
    <property type="project" value="TreeGrafter"/>
</dbReference>
<dbReference type="SUPFAM" id="SSF64397">
    <property type="entry name" value="Hsp33 domain"/>
    <property type="match status" value="1"/>
</dbReference>
<dbReference type="GO" id="GO:0051082">
    <property type="term" value="F:unfolded protein binding"/>
    <property type="evidence" value="ECO:0007669"/>
    <property type="project" value="InterPro"/>
</dbReference>
<evidence type="ECO:0000256" key="4">
    <source>
        <dbReference type="ARBA" id="ARBA00023186"/>
    </source>
</evidence>
<dbReference type="Gene3D" id="3.55.30.10">
    <property type="entry name" value="Hsp33 domain"/>
    <property type="match status" value="1"/>
</dbReference>
<evidence type="ECO:0000256" key="2">
    <source>
        <dbReference type="ARBA" id="ARBA00022833"/>
    </source>
</evidence>
<keyword evidence="3" id="KW-1015">Disulfide bond</keyword>
<dbReference type="VEuPathDB" id="TriTrypDB:TEOVI_000064700"/>
<dbReference type="SUPFAM" id="SSF118352">
    <property type="entry name" value="HSP33 redox switch-like"/>
    <property type="match status" value="1"/>
</dbReference>
<reference evidence="6" key="1">
    <citation type="submission" date="2016-09" db="EMBL/GenBank/DDBJ databases">
        <authorList>
            <person name="Hebert L."/>
            <person name="Moumen B."/>
        </authorList>
    </citation>
    <scope>NUCLEOTIDE SEQUENCE [LARGE SCALE GENOMIC DNA]</scope>
    <source>
        <strain evidence="6">OVI</strain>
    </source>
</reference>
<organism evidence="6 7">
    <name type="scientific">Trypanosoma equiperdum</name>
    <dbReference type="NCBI Taxonomy" id="5694"/>
    <lineage>
        <taxon>Eukaryota</taxon>
        <taxon>Discoba</taxon>
        <taxon>Euglenozoa</taxon>
        <taxon>Kinetoplastea</taxon>
        <taxon>Metakinetoplastina</taxon>
        <taxon>Trypanosomatida</taxon>
        <taxon>Trypanosomatidae</taxon>
        <taxon>Trypanosoma</taxon>
    </lineage>
</organism>
<dbReference type="GO" id="GO:0005737">
    <property type="term" value="C:cytoplasm"/>
    <property type="evidence" value="ECO:0007669"/>
    <property type="project" value="InterPro"/>
</dbReference>
<sequence length="439" mass="48622">MWFSRFSLSLASTDAGEKLLRSIRGRDITLRVSTKDGNARIVFASTTNLLRETMRRHKLLTRMKGQTPFLELVGTHLTFTNILAALQEGEERVATRLSANEGTIVTESLAIGECRCYVGGHNGTTLEEEPHFPLKVDRFLYGQSQPFSSITAASLTQLIDRDYNATVSSSEGFCSTAQTPETAVPLLGLGMLSPEVVDAYYRRNITLHGHTFFRQSGGSVAALWCCAYLDDPSLLEAFALYSEASAASESPEAVDRVDEMMRKTACSCGVLVQPVVAGRMVEEKIHLLQRLLVRASIVQPEIFSVLKERGVHEGLGCQDSIALVTGDHEGAYEVAKAARQFTQDPSVSAPVVEKVREGLGLDKGERFFIDQASVVRNGIDYFCRCSKNNFLRALVALPEEQLSSLMEETSFRCTFCAKEHVLQPEDWSKLLRDRTSFKK</sequence>
<dbReference type="GeneID" id="92374587"/>
<evidence type="ECO:0000256" key="5">
    <source>
        <dbReference type="ARBA" id="ARBA00023284"/>
    </source>
</evidence>
<dbReference type="Gene3D" id="3.90.1280.10">
    <property type="entry name" value="HSP33 redox switch-like"/>
    <property type="match status" value="1"/>
</dbReference>
<dbReference type="PANTHER" id="PTHR30111:SF1">
    <property type="entry name" value="33 KDA CHAPERONIN"/>
    <property type="match status" value="1"/>
</dbReference>
<comment type="caution">
    <text evidence="6">The sequence shown here is derived from an EMBL/GenBank/DDBJ whole genome shotgun (WGS) entry which is preliminary data.</text>
</comment>
<keyword evidence="4" id="KW-0143">Chaperone</keyword>
<evidence type="ECO:0000256" key="1">
    <source>
        <dbReference type="ARBA" id="ARBA00022490"/>
    </source>
</evidence>
<dbReference type="GO" id="GO:0042026">
    <property type="term" value="P:protein refolding"/>
    <property type="evidence" value="ECO:0007669"/>
    <property type="project" value="TreeGrafter"/>
</dbReference>
<dbReference type="Proteomes" id="UP000195570">
    <property type="component" value="Unassembled WGS sequence"/>
</dbReference>
<evidence type="ECO:0000256" key="3">
    <source>
        <dbReference type="ARBA" id="ARBA00023157"/>
    </source>
</evidence>
<dbReference type="AlphaFoldDB" id="A0A1G4IAM4"/>
<dbReference type="InterPro" id="IPR016153">
    <property type="entry name" value="Heat_shock_Hsp33_N"/>
</dbReference>
<evidence type="ECO:0000313" key="6">
    <source>
        <dbReference type="EMBL" id="SCU69090.1"/>
    </source>
</evidence>
<dbReference type="EMBL" id="CZPT02001150">
    <property type="protein sequence ID" value="SCU69090.1"/>
    <property type="molecule type" value="Genomic_DNA"/>
</dbReference>
<proteinExistence type="predicted"/>
<dbReference type="InterPro" id="IPR016154">
    <property type="entry name" value="Heat_shock_Hsp33_C"/>
</dbReference>